<accession>A0A9N9BZW3</accession>
<dbReference type="Proteomes" id="UP000789739">
    <property type="component" value="Unassembled WGS sequence"/>
</dbReference>
<dbReference type="OrthoDB" id="10502594at2759"/>
<dbReference type="AlphaFoldDB" id="A0A9N9BZW3"/>
<gene>
    <name evidence="1" type="ORF">PBRASI_LOCUS6857</name>
</gene>
<reference evidence="1" key="1">
    <citation type="submission" date="2021-06" db="EMBL/GenBank/DDBJ databases">
        <authorList>
            <person name="Kallberg Y."/>
            <person name="Tangrot J."/>
            <person name="Rosling A."/>
        </authorList>
    </citation>
    <scope>NUCLEOTIDE SEQUENCE</scope>
    <source>
        <strain evidence="1">BR232B</strain>
    </source>
</reference>
<feature type="non-terminal residue" evidence="1">
    <location>
        <position position="1"/>
    </location>
</feature>
<name>A0A9N9BZW3_9GLOM</name>
<dbReference type="EMBL" id="CAJVPI010000969">
    <property type="protein sequence ID" value="CAG8585734.1"/>
    <property type="molecule type" value="Genomic_DNA"/>
</dbReference>
<evidence type="ECO:0000313" key="2">
    <source>
        <dbReference type="Proteomes" id="UP000789739"/>
    </source>
</evidence>
<protein>
    <submittedName>
        <fullName evidence="1">9482_t:CDS:1</fullName>
    </submittedName>
</protein>
<comment type="caution">
    <text evidence="1">The sequence shown here is derived from an EMBL/GenBank/DDBJ whole genome shotgun (WGS) entry which is preliminary data.</text>
</comment>
<proteinExistence type="predicted"/>
<organism evidence="1 2">
    <name type="scientific">Paraglomus brasilianum</name>
    <dbReference type="NCBI Taxonomy" id="144538"/>
    <lineage>
        <taxon>Eukaryota</taxon>
        <taxon>Fungi</taxon>
        <taxon>Fungi incertae sedis</taxon>
        <taxon>Mucoromycota</taxon>
        <taxon>Glomeromycotina</taxon>
        <taxon>Glomeromycetes</taxon>
        <taxon>Paraglomerales</taxon>
        <taxon>Paraglomeraceae</taxon>
        <taxon>Paraglomus</taxon>
    </lineage>
</organism>
<evidence type="ECO:0000313" key="1">
    <source>
        <dbReference type="EMBL" id="CAG8585734.1"/>
    </source>
</evidence>
<keyword evidence="2" id="KW-1185">Reference proteome</keyword>
<sequence length="182" mass="20829">MRSKILISTSLRNYFCASLSSLPSIPSLKGYLTQPFDNKIPIESHRYKEWKQEIGDMVDEHSLMVMLQELLGLPFSLEIDRNVADPSGATIKCSRPDVVVWINGTLVFKAEEKNNRSEHNVAVNELSDKMEQWNYAQYGQVPYILSYAGAQNFFQFFAITPNHGKSEISLTYDLNTYIGEYM</sequence>